<keyword evidence="4" id="KW-0378">Hydrolase</keyword>
<comment type="caution">
    <text evidence="4">The sequence shown here is derived from an EMBL/GenBank/DDBJ whole genome shotgun (WGS) entry which is preliminary data.</text>
</comment>
<dbReference type="GO" id="GO:0016787">
    <property type="term" value="F:hydrolase activity"/>
    <property type="evidence" value="ECO:0007669"/>
    <property type="project" value="UniProtKB-KW"/>
</dbReference>
<accession>A0ABW9KJ15</accession>
<dbReference type="RefSeq" id="WP_344687908.1">
    <property type="nucleotide sequence ID" value="NZ_BAABBH010000001.1"/>
</dbReference>
<dbReference type="SUPFAM" id="SSF48208">
    <property type="entry name" value="Six-hairpin glycosidases"/>
    <property type="match status" value="1"/>
</dbReference>
<reference evidence="4 5" key="1">
    <citation type="submission" date="2024-12" db="EMBL/GenBank/DDBJ databases">
        <authorList>
            <person name="Lee Y."/>
        </authorList>
    </citation>
    <scope>NUCLEOTIDE SEQUENCE [LARGE SCALE GENOMIC DNA]</scope>
    <source>
        <strain evidence="4 5">03SUJ4</strain>
    </source>
</reference>
<dbReference type="InterPro" id="IPR005887">
    <property type="entry name" value="GH92_a_mannosidase_put"/>
</dbReference>
<gene>
    <name evidence="4" type="ORF">ACK2TP_08160</name>
</gene>
<dbReference type="Proteomes" id="UP001634747">
    <property type="component" value="Unassembled WGS sequence"/>
</dbReference>
<dbReference type="PANTHER" id="PTHR12143:SF43">
    <property type="entry name" value="PUTATIVE-RELATED"/>
    <property type="match status" value="1"/>
</dbReference>
<feature type="region of interest" description="Disordered" evidence="1">
    <location>
        <begin position="1"/>
        <end position="21"/>
    </location>
</feature>
<dbReference type="InterPro" id="IPR014718">
    <property type="entry name" value="GH-type_carb-bd"/>
</dbReference>
<dbReference type="Gene3D" id="2.70.98.10">
    <property type="match status" value="1"/>
</dbReference>
<dbReference type="NCBIfam" id="TIGR01180">
    <property type="entry name" value="aman2_put"/>
    <property type="match status" value="1"/>
</dbReference>
<dbReference type="PANTHER" id="PTHR12143">
    <property type="entry name" value="PEPTIDE N-GLYCANASE PNGASE -RELATED"/>
    <property type="match status" value="1"/>
</dbReference>
<dbReference type="Gene3D" id="1.20.1050.60">
    <property type="entry name" value="alpha-1,2-mannosidase"/>
    <property type="match status" value="1"/>
</dbReference>
<evidence type="ECO:0000313" key="4">
    <source>
        <dbReference type="EMBL" id="MFN2975734.1"/>
    </source>
</evidence>
<dbReference type="EMBL" id="JBJYXY010000001">
    <property type="protein sequence ID" value="MFN2975734.1"/>
    <property type="molecule type" value="Genomic_DNA"/>
</dbReference>
<protein>
    <submittedName>
        <fullName evidence="4">GH92 family glycosyl hydrolase</fullName>
    </submittedName>
</protein>
<feature type="domain" description="Glycosyl hydrolase family 92" evidence="2">
    <location>
        <begin position="260"/>
        <end position="713"/>
    </location>
</feature>
<proteinExistence type="predicted"/>
<sequence length="737" mass="80017">MQSTPAQVSGPPSAAHSVDPFTAADAGGNVFVGPAVPFGMAKPGPDMNAGANDANAGWASTGTIRGFSQTHVSGTGGGAKYGNVLVQPTTGAVDPRSYDSPRAAERAAIGLYSVTLQRFGIQTEITAARRTSVYRFTYPAAQQANILFDMGRCLSAYASAGEGQTVLASEVNIVSPTEVTGSTTVTGGWNKQTTTYTVHFDARTDTPARAFGTWTDSRTPQPGSRAVHARGGSGGYLSFATTRGQEVRMKVGISFVSVEQARKNAEEEVRAFDFTGTRNALIAAWDKALGAVDVHGETADQRSMLYTALYHTMLMPVDRTGENPLWTSNEPYYDDYYAIWDTFRSSGPLLTLIAPDRERDMVRSLVDIYRHEGWLPDARSGNFTGRTQGGSNAEFLITDAYLKGLGGIDWATAYAAEVKDAESTPPDQIQEGRGGLDDWKTLGYVSIEGVDRPGSKQMEYAADDFEISLLADGLGKRDDAAKYRARSANWRKLWDNTLSDRGFQGFIRPRHRDGQWLEPFKTTDSGSWESKTFYEGNSWTYSLFVPQDVAGLIEQCGGPERFVARLDSFFANPGLYDVGNEPGFLSPYLYVYAGRQDKTAEHIRDILAKNYHPGKMGMAFNDDSGAMSSWYAFGQIGIFPNAGQDIYLIGSPALPEVTLHLTGGKDLVIVAPGTSATNRYVTAAEWNGQRLDRAWLRHKEIAQGGRLVLTMGPSPVRWDTGGPPPSYPGVSANPLHR</sequence>
<dbReference type="InterPro" id="IPR050883">
    <property type="entry name" value="PNGase"/>
</dbReference>
<evidence type="ECO:0000259" key="2">
    <source>
        <dbReference type="Pfam" id="PF07971"/>
    </source>
</evidence>
<dbReference type="Pfam" id="PF07971">
    <property type="entry name" value="Glyco_hydro_92"/>
    <property type="match status" value="1"/>
</dbReference>
<feature type="domain" description="Glycosyl hydrolase family 92 N-terminal" evidence="3">
    <location>
        <begin position="18"/>
        <end position="254"/>
    </location>
</feature>
<evidence type="ECO:0000313" key="5">
    <source>
        <dbReference type="Proteomes" id="UP001634747"/>
    </source>
</evidence>
<evidence type="ECO:0000259" key="3">
    <source>
        <dbReference type="Pfam" id="PF17678"/>
    </source>
</evidence>
<name>A0ABW9KJ15_9BACT</name>
<dbReference type="InterPro" id="IPR012939">
    <property type="entry name" value="Glyco_hydro_92"/>
</dbReference>
<dbReference type="Pfam" id="PF17678">
    <property type="entry name" value="Glyco_hydro_92N"/>
    <property type="match status" value="1"/>
</dbReference>
<dbReference type="Gene3D" id="3.30.2080.10">
    <property type="entry name" value="GH92 mannosidase domain"/>
    <property type="match status" value="1"/>
</dbReference>
<feature type="region of interest" description="Disordered" evidence="1">
    <location>
        <begin position="714"/>
        <end position="737"/>
    </location>
</feature>
<dbReference type="InterPro" id="IPR008928">
    <property type="entry name" value="6-hairpin_glycosidase_sf"/>
</dbReference>
<organism evidence="4 5">
    <name type="scientific">Terriglobus aquaticus</name>
    <dbReference type="NCBI Taxonomy" id="940139"/>
    <lineage>
        <taxon>Bacteria</taxon>
        <taxon>Pseudomonadati</taxon>
        <taxon>Acidobacteriota</taxon>
        <taxon>Terriglobia</taxon>
        <taxon>Terriglobales</taxon>
        <taxon>Acidobacteriaceae</taxon>
        <taxon>Terriglobus</taxon>
    </lineage>
</organism>
<evidence type="ECO:0000256" key="1">
    <source>
        <dbReference type="SAM" id="MobiDB-lite"/>
    </source>
</evidence>
<keyword evidence="5" id="KW-1185">Reference proteome</keyword>
<dbReference type="InterPro" id="IPR041371">
    <property type="entry name" value="GH92_N"/>
</dbReference>
<dbReference type="Gene3D" id="1.20.1610.10">
    <property type="entry name" value="alpha-1,2-mannosidases domains"/>
    <property type="match status" value="1"/>
</dbReference>